<dbReference type="SUPFAM" id="SSF102522">
    <property type="entry name" value="Bacterial fluorinating enzyme, N-terminal domain"/>
    <property type="match status" value="1"/>
</dbReference>
<gene>
    <name evidence="5" type="ORF">METZ01_LOCUS74523</name>
</gene>
<evidence type="ECO:0000256" key="2">
    <source>
        <dbReference type="ARBA" id="ARBA00024035"/>
    </source>
</evidence>
<evidence type="ECO:0008006" key="6">
    <source>
        <dbReference type="Google" id="ProtNLM"/>
    </source>
</evidence>
<evidence type="ECO:0000259" key="4">
    <source>
        <dbReference type="Pfam" id="PF20257"/>
    </source>
</evidence>
<dbReference type="InterPro" id="IPR046469">
    <property type="entry name" value="SAM_HAT_N"/>
</dbReference>
<dbReference type="Gene3D" id="3.40.50.10790">
    <property type="entry name" value="S-adenosyl-l-methionine hydroxide adenosyltransferase, N-terminal"/>
    <property type="match status" value="1"/>
</dbReference>
<feature type="domain" description="S-adenosyl-l-methionine hydroxide adenosyltransferase C-terminal" evidence="4">
    <location>
        <begin position="170"/>
        <end position="272"/>
    </location>
</feature>
<comment type="similarity">
    <text evidence="2">Belongs to the SAM hydrolase / SAM-dependent halogenase family.</text>
</comment>
<dbReference type="PANTHER" id="PTHR35092:SF1">
    <property type="entry name" value="CHLORINASE MJ1651"/>
    <property type="match status" value="1"/>
</dbReference>
<dbReference type="PIRSF" id="PIRSF006779">
    <property type="entry name" value="UCP006779"/>
    <property type="match status" value="1"/>
</dbReference>
<dbReference type="AlphaFoldDB" id="A0A381U0M7"/>
<evidence type="ECO:0000259" key="3">
    <source>
        <dbReference type="Pfam" id="PF01887"/>
    </source>
</evidence>
<dbReference type="Gene3D" id="2.40.30.90">
    <property type="entry name" value="Bacterial fluorinating enzyme like"/>
    <property type="match status" value="1"/>
</dbReference>
<evidence type="ECO:0000313" key="5">
    <source>
        <dbReference type="EMBL" id="SVA21669.1"/>
    </source>
</evidence>
<dbReference type="Pfam" id="PF01887">
    <property type="entry name" value="SAM_HAT_N"/>
    <property type="match status" value="1"/>
</dbReference>
<organism evidence="5">
    <name type="scientific">marine metagenome</name>
    <dbReference type="NCBI Taxonomy" id="408172"/>
    <lineage>
        <taxon>unclassified sequences</taxon>
        <taxon>metagenomes</taxon>
        <taxon>ecological metagenomes</taxon>
    </lineage>
</organism>
<dbReference type="InterPro" id="IPR023228">
    <property type="entry name" value="SAM_OH_AdoTrfase_N_sf"/>
</dbReference>
<dbReference type="InterPro" id="IPR023227">
    <property type="entry name" value="SAM_OH_AdoTrfase_C_sf"/>
</dbReference>
<dbReference type="Pfam" id="PF20257">
    <property type="entry name" value="SAM_HAT_C"/>
    <property type="match status" value="1"/>
</dbReference>
<sequence>MPVITLTTDFGNKDHFVGSVKGSLNNEIPNVNIIDISNDISPFNIIEGAYIIENAYKNFPEGSIHIIGVDSEKNPEKKHLVIKLDGHYFICADNGIMSLVANRIKPEKIIEINIHNSSSSSFTVLDVFIKVAAHIYRGGSIDLVGNKIDQLKELYDINPILNEKNNEITGNVIYIDNYENVVTNISKLVFEEFGKSRPYVINARNYKFNSIVNSYSESIKFEVKKELRKEEGKKIALFNKANFLELAIYKSNPLTTGGASSLFGLKYRDVVTIKFH</sequence>
<evidence type="ECO:0000256" key="1">
    <source>
        <dbReference type="ARBA" id="ARBA00022691"/>
    </source>
</evidence>
<accession>A0A381U0M7</accession>
<feature type="domain" description="S-adenosyl-l-methionine hydroxide adenosyltransferase N-terminal" evidence="3">
    <location>
        <begin position="4"/>
        <end position="145"/>
    </location>
</feature>
<protein>
    <recommendedName>
        <fullName evidence="6">SAM-dependent chlorinase/fluorinase</fullName>
    </recommendedName>
</protein>
<keyword evidence="1" id="KW-0949">S-adenosyl-L-methionine</keyword>
<dbReference type="InterPro" id="IPR002747">
    <property type="entry name" value="SAM_OH_AdoTrfase"/>
</dbReference>
<reference evidence="5" key="1">
    <citation type="submission" date="2018-05" db="EMBL/GenBank/DDBJ databases">
        <authorList>
            <person name="Lanie J.A."/>
            <person name="Ng W.-L."/>
            <person name="Kazmierczak K.M."/>
            <person name="Andrzejewski T.M."/>
            <person name="Davidsen T.M."/>
            <person name="Wayne K.J."/>
            <person name="Tettelin H."/>
            <person name="Glass J.I."/>
            <person name="Rusch D."/>
            <person name="Podicherti R."/>
            <person name="Tsui H.-C.T."/>
            <person name="Winkler M.E."/>
        </authorList>
    </citation>
    <scope>NUCLEOTIDE SEQUENCE</scope>
</reference>
<dbReference type="EMBL" id="UINC01005492">
    <property type="protein sequence ID" value="SVA21669.1"/>
    <property type="molecule type" value="Genomic_DNA"/>
</dbReference>
<proteinExistence type="inferred from homology"/>
<dbReference type="InterPro" id="IPR046470">
    <property type="entry name" value="SAM_HAT_C"/>
</dbReference>
<dbReference type="PANTHER" id="PTHR35092">
    <property type="entry name" value="CHLORINASE MJ1651"/>
    <property type="match status" value="1"/>
</dbReference>
<dbReference type="SUPFAM" id="SSF101852">
    <property type="entry name" value="Bacterial fluorinating enzyme, C-terminal domain"/>
    <property type="match status" value="1"/>
</dbReference>
<name>A0A381U0M7_9ZZZZ</name>